<dbReference type="RefSeq" id="WP_271180172.1">
    <property type="nucleotide sequence ID" value="NZ_BSFH01000093.1"/>
</dbReference>
<dbReference type="AlphaFoldDB" id="A0AAD3RV98"/>
<dbReference type="Pfam" id="PF14354">
    <property type="entry name" value="Lar_restr_allev"/>
    <property type="match status" value="1"/>
</dbReference>
<gene>
    <name evidence="1" type="ORF">GCM10017635_31340</name>
</gene>
<comment type="caution">
    <text evidence="1">The sequence shown here is derived from an EMBL/GenBank/DDBJ whole genome shotgun (WGS) entry which is preliminary data.</text>
</comment>
<reference evidence="1" key="2">
    <citation type="submission" date="2023-01" db="EMBL/GenBank/DDBJ databases">
        <authorList>
            <person name="Sun Q."/>
            <person name="Evtushenko L."/>
        </authorList>
    </citation>
    <scope>NUCLEOTIDE SEQUENCE</scope>
    <source>
        <strain evidence="1">VKM B-2222</strain>
    </source>
</reference>
<evidence type="ECO:0000313" key="1">
    <source>
        <dbReference type="EMBL" id="GLK65657.1"/>
    </source>
</evidence>
<name>A0AAD3RV98_9RHOB</name>
<accession>A0AAD3RV98</accession>
<evidence type="ECO:0008006" key="3">
    <source>
        <dbReference type="Google" id="ProtNLM"/>
    </source>
</evidence>
<protein>
    <recommendedName>
        <fullName evidence="3">Restriction alleviation protein, Lar family</fullName>
    </recommendedName>
</protein>
<dbReference type="EMBL" id="BSFH01000093">
    <property type="protein sequence ID" value="GLK65657.1"/>
    <property type="molecule type" value="Genomic_DNA"/>
</dbReference>
<organism evidence="1 2">
    <name type="scientific">Paracoccus kondratievae</name>
    <dbReference type="NCBI Taxonomy" id="135740"/>
    <lineage>
        <taxon>Bacteria</taxon>
        <taxon>Pseudomonadati</taxon>
        <taxon>Pseudomonadota</taxon>
        <taxon>Alphaproteobacteria</taxon>
        <taxon>Rhodobacterales</taxon>
        <taxon>Paracoccaceae</taxon>
        <taxon>Paracoccus</taxon>
    </lineage>
</organism>
<dbReference type="Proteomes" id="UP001143349">
    <property type="component" value="Unassembled WGS sequence"/>
</dbReference>
<sequence length="182" mass="19791">MTDAKLLPCPFCGGPASFGTVKYSPKHVQEQGWNQDTFHFVSCIKCGVSNCGIVGHDTMILAAELWNHRELIEQREADEPVTAQEAEPVAWTGNGSLMALAEGHEGFMWPAKADAHPIPLYAHPPQPSETVAAVGRAFNEIRELNMSDRDENGHRWANSDLIDQTVTEGLVALRALKGGSDG</sequence>
<proteinExistence type="predicted"/>
<keyword evidence="2" id="KW-1185">Reference proteome</keyword>
<reference evidence="1" key="1">
    <citation type="journal article" date="2014" name="Int. J. Syst. Evol. Microbiol.">
        <title>Complete genome sequence of Corynebacterium casei LMG S-19264T (=DSM 44701T), isolated from a smear-ripened cheese.</title>
        <authorList>
            <consortium name="US DOE Joint Genome Institute (JGI-PGF)"/>
            <person name="Walter F."/>
            <person name="Albersmeier A."/>
            <person name="Kalinowski J."/>
            <person name="Ruckert C."/>
        </authorList>
    </citation>
    <scope>NUCLEOTIDE SEQUENCE</scope>
    <source>
        <strain evidence="1">VKM B-2222</strain>
    </source>
</reference>
<evidence type="ECO:0000313" key="2">
    <source>
        <dbReference type="Proteomes" id="UP001143349"/>
    </source>
</evidence>